<dbReference type="PANTHER" id="PTHR37326">
    <property type="entry name" value="BLL3975 PROTEIN"/>
    <property type="match status" value="1"/>
</dbReference>
<accession>A0A9D0ZLA0</accession>
<dbReference type="SUPFAM" id="SSF53187">
    <property type="entry name" value="Zn-dependent exopeptidases"/>
    <property type="match status" value="1"/>
</dbReference>
<dbReference type="Gene3D" id="3.40.630.10">
    <property type="entry name" value="Zn peptidases"/>
    <property type="match status" value="2"/>
</dbReference>
<organism evidence="1 2">
    <name type="scientific">Candidatus Pullichristensenella stercorigallinarum</name>
    <dbReference type="NCBI Taxonomy" id="2840909"/>
    <lineage>
        <taxon>Bacteria</taxon>
        <taxon>Bacillati</taxon>
        <taxon>Bacillota</taxon>
        <taxon>Clostridia</taxon>
        <taxon>Candidatus Pullichristensenella</taxon>
    </lineage>
</organism>
<proteinExistence type="predicted"/>
<dbReference type="PANTHER" id="PTHR37326:SF1">
    <property type="entry name" value="BLL3975 PROTEIN"/>
    <property type="match status" value="1"/>
</dbReference>
<name>A0A9D0ZLA0_9FIRM</name>
<comment type="caution">
    <text evidence="1">The sequence shown here is derived from an EMBL/GenBank/DDBJ whole genome shotgun (WGS) entry which is preliminary data.</text>
</comment>
<reference evidence="1" key="1">
    <citation type="submission" date="2020-10" db="EMBL/GenBank/DDBJ databases">
        <authorList>
            <person name="Gilroy R."/>
        </authorList>
    </citation>
    <scope>NUCLEOTIDE SEQUENCE</scope>
    <source>
        <strain evidence="1">ChiSjej6B24-2974</strain>
    </source>
</reference>
<dbReference type="EMBL" id="DVFZ01000046">
    <property type="protein sequence ID" value="HIQ82331.1"/>
    <property type="molecule type" value="Genomic_DNA"/>
</dbReference>
<dbReference type="PROSITE" id="PS51257">
    <property type="entry name" value="PROKAR_LIPOPROTEIN"/>
    <property type="match status" value="1"/>
</dbReference>
<dbReference type="AlphaFoldDB" id="A0A9D0ZLA0"/>
<reference evidence="1" key="2">
    <citation type="journal article" date="2021" name="PeerJ">
        <title>Extensive microbial diversity within the chicken gut microbiome revealed by metagenomics and culture.</title>
        <authorList>
            <person name="Gilroy R."/>
            <person name="Ravi A."/>
            <person name="Getino M."/>
            <person name="Pursley I."/>
            <person name="Horton D.L."/>
            <person name="Alikhan N.F."/>
            <person name="Baker D."/>
            <person name="Gharbi K."/>
            <person name="Hall N."/>
            <person name="Watson M."/>
            <person name="Adriaenssens E.M."/>
            <person name="Foster-Nyarko E."/>
            <person name="Jarju S."/>
            <person name="Secka A."/>
            <person name="Antonio M."/>
            <person name="Oren A."/>
            <person name="Chaudhuri R.R."/>
            <person name="La Ragione R."/>
            <person name="Hildebrand F."/>
            <person name="Pallen M.J."/>
        </authorList>
    </citation>
    <scope>NUCLEOTIDE SEQUENCE</scope>
    <source>
        <strain evidence="1">ChiSjej6B24-2974</strain>
    </source>
</reference>
<dbReference type="InterPro" id="IPR053138">
    <property type="entry name" value="N-alpha-Ac-DABA_deacetylase"/>
</dbReference>
<protein>
    <submittedName>
        <fullName evidence="1">Succinylglutamate desuccinylase/aspartoacylase family protein</fullName>
    </submittedName>
</protein>
<evidence type="ECO:0000313" key="1">
    <source>
        <dbReference type="EMBL" id="HIQ82331.1"/>
    </source>
</evidence>
<gene>
    <name evidence="1" type="ORF">IAA52_04440</name>
</gene>
<dbReference type="Proteomes" id="UP000824260">
    <property type="component" value="Unassembled WGS sequence"/>
</dbReference>
<sequence length="381" mass="41697">MKKNQIVAIIMLVVVAAGCFISGKAFMATWEEDVIIPGPGVTEVRMLSEYFPGLEGTAGDTEIYVMEGEEEGGSVLILGGTHANEMSGHMTAVLFIENAQVEAGTVYVIPRTNHSAATHNDPQEAHPDTIHITLDSGAVREFRHGSRATNPIDQWPDPDVYVNYMGQKLSGSECRNINRCYPGKADGTLTEQMAYGVTQFIIAESIDMTIDLHEASPEYPTINTIVAHDRAMDLASFVAIDMQMEGIDISLERSPTTLRGLTHRELGDHTDTLALLMEAPNPAQGRLRGVTDEELIVTGQDDLYVRAAELGMLYVPFDENGWPLEVRCARHTTGVLTMCMEYGNLYGEPITITGMPTYDELCENGLGAYLNEPTETTTEST</sequence>
<evidence type="ECO:0000313" key="2">
    <source>
        <dbReference type="Proteomes" id="UP000824260"/>
    </source>
</evidence>